<comment type="caution">
    <text evidence="2">The sequence shown here is derived from an EMBL/GenBank/DDBJ whole genome shotgun (WGS) entry which is preliminary data.</text>
</comment>
<keyword evidence="3" id="KW-1185">Reference proteome</keyword>
<dbReference type="Pfam" id="PF00644">
    <property type="entry name" value="PARP"/>
    <property type="match status" value="1"/>
</dbReference>
<gene>
    <name evidence="2" type="ORF">D7V88_00630</name>
</gene>
<accession>A0A3A8JE95</accession>
<dbReference type="EMBL" id="RAVZ01000002">
    <property type="protein sequence ID" value="RKG94097.1"/>
    <property type="molecule type" value="Genomic_DNA"/>
</dbReference>
<evidence type="ECO:0000313" key="2">
    <source>
        <dbReference type="EMBL" id="RKG94097.1"/>
    </source>
</evidence>
<proteinExistence type="predicted"/>
<dbReference type="SUPFAM" id="SSF56399">
    <property type="entry name" value="ADP-ribosylation"/>
    <property type="match status" value="1"/>
</dbReference>
<reference evidence="3" key="1">
    <citation type="submission" date="2018-09" db="EMBL/GenBank/DDBJ databases">
        <authorList>
            <person name="Livingstone P.G."/>
            <person name="Whitworth D.E."/>
        </authorList>
    </citation>
    <scope>NUCLEOTIDE SEQUENCE [LARGE SCALE GENOMIC DNA]</scope>
    <source>
        <strain evidence="3">CA054A</strain>
    </source>
</reference>
<dbReference type="GO" id="GO:0003950">
    <property type="term" value="F:NAD+ poly-ADP-ribosyltransferase activity"/>
    <property type="evidence" value="ECO:0007669"/>
    <property type="project" value="InterPro"/>
</dbReference>
<evidence type="ECO:0000313" key="3">
    <source>
        <dbReference type="Proteomes" id="UP000268094"/>
    </source>
</evidence>
<dbReference type="PANTHER" id="PTHR45740">
    <property type="entry name" value="POLY [ADP-RIBOSE] POLYMERASE"/>
    <property type="match status" value="1"/>
</dbReference>
<dbReference type="AlphaFoldDB" id="A0A3A8JE95"/>
<dbReference type="OrthoDB" id="5846842at2"/>
<name>A0A3A8JE95_9BACT</name>
<sequence>MPLPHIQDGDIVVPSYWPSRGWAPWPENPAFQVAELPRGSQMFQALERYINGNIQARSFRAKKAERTRMQRAEAILNDTTGRYSSLWRQRAAYRLKEKPDLGGTTPPPESGPVDVSKILIIQNEALWEKYEHKRYQLRSRAGTSLRSMVVEPEPTRSQPGYNTLAPVQWTYSVEHPCPGWRSLPVLDVLRGEVLMFHGTSKDVIPLIAAGGFDPNRCQNRGTVTPDYGLLGKGAYFTDSFSKLMVYTGCNKCGEAECDCVSVKQGLPTNRYSLMCRVVLGSLKRRKPYEDLLSDEIRREDLDSLNGSAFDSVMGVGPDNRVDTQINPTNEFIIKDAAQAYPEFIIYWRRRTLTPTFKPSKL</sequence>
<organism evidence="2 3">
    <name type="scientific">Corallococcus terminator</name>
    <dbReference type="NCBI Taxonomy" id="2316733"/>
    <lineage>
        <taxon>Bacteria</taxon>
        <taxon>Pseudomonadati</taxon>
        <taxon>Myxococcota</taxon>
        <taxon>Myxococcia</taxon>
        <taxon>Myxococcales</taxon>
        <taxon>Cystobacterineae</taxon>
        <taxon>Myxococcaceae</taxon>
        <taxon>Corallococcus</taxon>
    </lineage>
</organism>
<dbReference type="InterPro" id="IPR051712">
    <property type="entry name" value="ARTD-AVP"/>
</dbReference>
<evidence type="ECO:0000259" key="1">
    <source>
        <dbReference type="Pfam" id="PF00644"/>
    </source>
</evidence>
<dbReference type="PANTHER" id="PTHR45740:SF2">
    <property type="entry name" value="POLY [ADP-RIBOSE] POLYMERASE"/>
    <property type="match status" value="1"/>
</dbReference>
<dbReference type="GO" id="GO:1990404">
    <property type="term" value="F:NAD+-protein mono-ADP-ribosyltransferase activity"/>
    <property type="evidence" value="ECO:0007669"/>
    <property type="project" value="TreeGrafter"/>
</dbReference>
<protein>
    <recommendedName>
        <fullName evidence="1">PARP catalytic domain-containing protein</fullName>
    </recommendedName>
</protein>
<dbReference type="Gene3D" id="3.90.228.10">
    <property type="match status" value="1"/>
</dbReference>
<dbReference type="InterPro" id="IPR012317">
    <property type="entry name" value="Poly(ADP-ribose)pol_cat_dom"/>
</dbReference>
<dbReference type="Proteomes" id="UP000268094">
    <property type="component" value="Unassembled WGS sequence"/>
</dbReference>
<feature type="domain" description="PARP catalytic" evidence="1">
    <location>
        <begin position="108"/>
        <end position="346"/>
    </location>
</feature>
<dbReference type="RefSeq" id="WP_120538619.1">
    <property type="nucleotide sequence ID" value="NZ_RAVZ01000002.1"/>
</dbReference>